<evidence type="ECO:0000256" key="3">
    <source>
        <dbReference type="ARBA" id="ARBA00022679"/>
    </source>
</evidence>
<name>A0AB35YUY8_9FLAO</name>
<organism evidence="5 7">
    <name type="scientific">Aequorivita flava</name>
    <dbReference type="NCBI Taxonomy" id="3114371"/>
    <lineage>
        <taxon>Bacteria</taxon>
        <taxon>Pseudomonadati</taxon>
        <taxon>Bacteroidota</taxon>
        <taxon>Flavobacteriia</taxon>
        <taxon>Flavobacteriales</taxon>
        <taxon>Flavobacteriaceae</taxon>
        <taxon>Aequorivita</taxon>
    </lineage>
</organism>
<reference evidence="5 8" key="1">
    <citation type="submission" date="2024-01" db="EMBL/GenBank/DDBJ databases">
        <title>Aequorivita flavus sp. nov., isolated from deep-sea sediment.</title>
        <authorList>
            <person name="Chen X."/>
        </authorList>
    </citation>
    <scope>NUCLEOTIDE SEQUENCE</scope>
    <source>
        <strain evidence="5">MCCC 1A16923</strain>
        <strain evidence="6 8">MCCC 1A16935</strain>
    </source>
</reference>
<dbReference type="CDD" id="cd02440">
    <property type="entry name" value="AdoMet_MTases"/>
    <property type="match status" value="1"/>
</dbReference>
<evidence type="ECO:0000256" key="2">
    <source>
        <dbReference type="ARBA" id="ARBA00022603"/>
    </source>
</evidence>
<dbReference type="Proteomes" id="UP001388259">
    <property type="component" value="Unassembled WGS sequence"/>
</dbReference>
<evidence type="ECO:0000256" key="4">
    <source>
        <dbReference type="ARBA" id="ARBA00022691"/>
    </source>
</evidence>
<evidence type="ECO:0000313" key="5">
    <source>
        <dbReference type="EMBL" id="MEM0517257.1"/>
    </source>
</evidence>
<gene>
    <name evidence="6" type="ORF">VZD24_00615</name>
    <name evidence="5" type="ORF">VZD85_02745</name>
</gene>
<evidence type="ECO:0000256" key="1">
    <source>
        <dbReference type="ARBA" id="ARBA00022553"/>
    </source>
</evidence>
<sequence length="198" mass="22953">MNFYETFWNHKYLSGETGWDIGYVSTPIKEYIDQLEDKSLKILIPGGGNSYEAEYLFNNGFTNVFVVDISSIPLRNLAKRLPSFPKENLLHADFFDLEDSFDLILEQTFFCALQPVLREDYVTKMHQLLKPEGKLVGLLFNIPLNNDKPPFGGNKAEYKNLFSERFKIQIMETAYNSVMPRAGNELFINFKKRGEQIE</sequence>
<evidence type="ECO:0000313" key="6">
    <source>
        <dbReference type="EMBL" id="MEM0572002.1"/>
    </source>
</evidence>
<dbReference type="PANTHER" id="PTHR32183">
    <property type="match status" value="1"/>
</dbReference>
<dbReference type="InterPro" id="IPR008854">
    <property type="entry name" value="TPMT"/>
</dbReference>
<proteinExistence type="predicted"/>
<evidence type="ECO:0000313" key="8">
    <source>
        <dbReference type="Proteomes" id="UP001390963"/>
    </source>
</evidence>
<dbReference type="RefSeq" id="WP_342686639.1">
    <property type="nucleotide sequence ID" value="NZ_JAZBJM010000001.1"/>
</dbReference>
<keyword evidence="2 5" id="KW-0489">Methyltransferase</keyword>
<dbReference type="PANTHER" id="PTHR32183:SF6">
    <property type="entry name" value="CYSTEINE SULFINATE DESULFINASE_CYSTEINE DESULFURASE AND RELATED ENZYMES"/>
    <property type="match status" value="1"/>
</dbReference>
<dbReference type="PROSITE" id="PS51585">
    <property type="entry name" value="SAM_MT_TPMT"/>
    <property type="match status" value="1"/>
</dbReference>
<evidence type="ECO:0000313" key="7">
    <source>
        <dbReference type="Proteomes" id="UP001388259"/>
    </source>
</evidence>
<dbReference type="GO" id="GO:0032259">
    <property type="term" value="P:methylation"/>
    <property type="evidence" value="ECO:0007669"/>
    <property type="project" value="UniProtKB-KW"/>
</dbReference>
<dbReference type="SUPFAM" id="SSF53335">
    <property type="entry name" value="S-adenosyl-L-methionine-dependent methyltransferases"/>
    <property type="match status" value="1"/>
</dbReference>
<dbReference type="EMBL" id="JBANCF010000001">
    <property type="protein sequence ID" value="MEM0572002.1"/>
    <property type="molecule type" value="Genomic_DNA"/>
</dbReference>
<dbReference type="EMBL" id="JAZBJM010000001">
    <property type="protein sequence ID" value="MEM0517257.1"/>
    <property type="molecule type" value="Genomic_DNA"/>
</dbReference>
<dbReference type="GO" id="GO:0008757">
    <property type="term" value="F:S-adenosylmethionine-dependent methyltransferase activity"/>
    <property type="evidence" value="ECO:0007669"/>
    <property type="project" value="InterPro"/>
</dbReference>
<comment type="caution">
    <text evidence="5">The sequence shown here is derived from an EMBL/GenBank/DDBJ whole genome shotgun (WGS) entry which is preliminary data.</text>
</comment>
<keyword evidence="4" id="KW-0949">S-adenosyl-L-methionine</keyword>
<dbReference type="AlphaFoldDB" id="A0AB35YUY8"/>
<accession>A0AB35YUY8</accession>
<keyword evidence="1" id="KW-0597">Phosphoprotein</keyword>
<keyword evidence="8" id="KW-1185">Reference proteome</keyword>
<keyword evidence="3" id="KW-0808">Transferase</keyword>
<dbReference type="Proteomes" id="UP001390963">
    <property type="component" value="Unassembled WGS sequence"/>
</dbReference>
<protein>
    <submittedName>
        <fullName evidence="5">Methyltransferase domain-containing protein</fullName>
    </submittedName>
</protein>
<dbReference type="Pfam" id="PF05724">
    <property type="entry name" value="TPMT"/>
    <property type="match status" value="1"/>
</dbReference>
<dbReference type="InterPro" id="IPR029063">
    <property type="entry name" value="SAM-dependent_MTases_sf"/>
</dbReference>
<dbReference type="Gene3D" id="3.40.50.150">
    <property type="entry name" value="Vaccinia Virus protein VP39"/>
    <property type="match status" value="1"/>
</dbReference>